<dbReference type="AlphaFoldDB" id="A0A518DJS4"/>
<organism evidence="3 4">
    <name type="scientific">Pirellulimonas nuda</name>
    <dbReference type="NCBI Taxonomy" id="2528009"/>
    <lineage>
        <taxon>Bacteria</taxon>
        <taxon>Pseudomonadati</taxon>
        <taxon>Planctomycetota</taxon>
        <taxon>Planctomycetia</taxon>
        <taxon>Pirellulales</taxon>
        <taxon>Lacipirellulaceae</taxon>
        <taxon>Pirellulimonas</taxon>
    </lineage>
</organism>
<feature type="domain" description="Circularly permuted ATP-grasp type 2" evidence="2">
    <location>
        <begin position="100"/>
        <end position="476"/>
    </location>
</feature>
<evidence type="ECO:0000259" key="2">
    <source>
        <dbReference type="Pfam" id="PF14403"/>
    </source>
</evidence>
<dbReference type="PANTHER" id="PTHR34595:SF2">
    <property type="entry name" value="BLR2978 PROTEIN"/>
    <property type="match status" value="1"/>
</dbReference>
<dbReference type="InterPro" id="IPR025841">
    <property type="entry name" value="CP_ATPgrasp_2"/>
</dbReference>
<dbReference type="KEGG" id="pnd:Pla175_51220"/>
<keyword evidence="4" id="KW-1185">Reference proteome</keyword>
<dbReference type="RefSeq" id="WP_145291852.1">
    <property type="nucleotide sequence ID" value="NZ_CP036291.1"/>
</dbReference>
<protein>
    <submittedName>
        <fullName evidence="3">Uncharacterized protein</fullName>
    </submittedName>
</protein>
<dbReference type="Pfam" id="PF04168">
    <property type="entry name" value="Alpha-E"/>
    <property type="match status" value="1"/>
</dbReference>
<proteinExistence type="predicted"/>
<sequence>MSMAKTPAPSATGPSASMSSMKIACPPGVYNEAFDDSSAGRGAPRPHWDALFSAINALPAGDFAERAVRANRLLQEDGVTFDVFAREEEARGPLKLDLLPLIEPADDWQAASHGLDQRARLLDEVVRDLHGPQRLVRQGLLPGEVVFRHPGFLRAFHGLRPAEEPRLDFYAAELARSPSGAWWVMADRTDAPTGLGFAIENRLVSLRSVPQLLHDLGVQRIASFFAGFQQTLTEHVARRADAPRIALLTSGPEATFHFEDVFLARYLGFTLVEGGDLAVRNSRVFLKTLDGLAPIDVLFSRGNERGLDPLELGGAWRHGVPGLLGAVRAGGVKLANTPGCGLVEAPILMAFLPPLCQALLGEPLAMPSVATWWCGDASALAYVLANLESLVVKPAFEPSGREEIIVHKLSIDGRRQLADRIRADPAAFVAQELIARSAAPVWHGDHLEAGHVAVRAFSYRHGEQYRTLPGGLVRVAPTSEPMELAITAGDQSKDLWVLAGGEIDRVTLLEPPHRLAPLRRTGAMFPSRVADNLFWLGISMQRSDHLARLIRCTVDRLSAESEKEVPEVATLARALVQVGQIAPDFVLEDFSRRLPSLAKALPRAACDPGEPRGLAGSVAELRRLASQVRDWISHDTWRRLHGAAGAFLHGAASGDADLELLNRLLDDLLGGLAAATGLVQEGMTRGPAWRFLDMGRRIEAARNVASLVDAAAEAESLARPEVLKALLDVVNCQMTYRVRYLDRMQQHAVMDLVLVDETNPHSLAYQVVRLAEHVEALPSASNHPLRSLHARLAIAAVHAVRMLTLEELAESPPVRLISLFSEIETGMSDLRDRLTAKYLVHSGPPRQMAEDPMLRS</sequence>
<dbReference type="Gene3D" id="3.30.1490.270">
    <property type="match status" value="1"/>
</dbReference>
<evidence type="ECO:0000313" key="3">
    <source>
        <dbReference type="EMBL" id="QDU91692.1"/>
    </source>
</evidence>
<dbReference type="SUPFAM" id="SSF56059">
    <property type="entry name" value="Glutathione synthetase ATP-binding domain-like"/>
    <property type="match status" value="1"/>
</dbReference>
<feature type="domain" description="DUF403" evidence="1">
    <location>
        <begin position="526"/>
        <end position="839"/>
    </location>
</feature>
<accession>A0A518DJS4</accession>
<dbReference type="Pfam" id="PF14403">
    <property type="entry name" value="CP_ATPgrasp_2"/>
    <property type="match status" value="1"/>
</dbReference>
<dbReference type="Proteomes" id="UP000317429">
    <property type="component" value="Chromosome"/>
</dbReference>
<evidence type="ECO:0000259" key="1">
    <source>
        <dbReference type="Pfam" id="PF04168"/>
    </source>
</evidence>
<dbReference type="OrthoDB" id="9803842at2"/>
<evidence type="ECO:0000313" key="4">
    <source>
        <dbReference type="Proteomes" id="UP000317429"/>
    </source>
</evidence>
<name>A0A518DJS4_9BACT</name>
<dbReference type="EMBL" id="CP036291">
    <property type="protein sequence ID" value="QDU91692.1"/>
    <property type="molecule type" value="Genomic_DNA"/>
</dbReference>
<reference evidence="3 4" key="1">
    <citation type="submission" date="2019-02" db="EMBL/GenBank/DDBJ databases">
        <title>Deep-cultivation of Planctomycetes and their phenomic and genomic characterization uncovers novel biology.</title>
        <authorList>
            <person name="Wiegand S."/>
            <person name="Jogler M."/>
            <person name="Boedeker C."/>
            <person name="Pinto D."/>
            <person name="Vollmers J."/>
            <person name="Rivas-Marin E."/>
            <person name="Kohn T."/>
            <person name="Peeters S.H."/>
            <person name="Heuer A."/>
            <person name="Rast P."/>
            <person name="Oberbeckmann S."/>
            <person name="Bunk B."/>
            <person name="Jeske O."/>
            <person name="Meyerdierks A."/>
            <person name="Storesund J.E."/>
            <person name="Kallscheuer N."/>
            <person name="Luecker S."/>
            <person name="Lage O.M."/>
            <person name="Pohl T."/>
            <person name="Merkel B.J."/>
            <person name="Hornburger P."/>
            <person name="Mueller R.-W."/>
            <person name="Bruemmer F."/>
            <person name="Labrenz M."/>
            <person name="Spormann A.M."/>
            <person name="Op den Camp H."/>
            <person name="Overmann J."/>
            <person name="Amann R."/>
            <person name="Jetten M.S.M."/>
            <person name="Mascher T."/>
            <person name="Medema M.H."/>
            <person name="Devos D.P."/>
            <person name="Kaster A.-K."/>
            <person name="Ovreas L."/>
            <person name="Rohde M."/>
            <person name="Galperin M.Y."/>
            <person name="Jogler C."/>
        </authorList>
    </citation>
    <scope>NUCLEOTIDE SEQUENCE [LARGE SCALE GENOMIC DNA]</scope>
    <source>
        <strain evidence="3 4">Pla175</strain>
    </source>
</reference>
<dbReference type="PANTHER" id="PTHR34595">
    <property type="entry name" value="BLR5612 PROTEIN"/>
    <property type="match status" value="1"/>
</dbReference>
<dbReference type="InterPro" id="IPR051680">
    <property type="entry name" value="ATP-dep_Glu-Cys_Ligase-2"/>
</dbReference>
<gene>
    <name evidence="3" type="ORF">Pla175_51220</name>
</gene>
<dbReference type="Gene3D" id="3.40.50.11290">
    <property type="match status" value="1"/>
</dbReference>
<dbReference type="InterPro" id="IPR007296">
    <property type="entry name" value="DUF403"/>
</dbReference>